<dbReference type="EMBL" id="JAMZEC010000001">
    <property type="protein sequence ID" value="MCP2350600.1"/>
    <property type="molecule type" value="Genomic_DNA"/>
</dbReference>
<accession>A0ABT1K9B1</accession>
<gene>
    <name evidence="1" type="ORF">HD595_006722</name>
</gene>
<dbReference type="Proteomes" id="UP001320766">
    <property type="component" value="Unassembled WGS sequence"/>
</dbReference>
<protein>
    <submittedName>
        <fullName evidence="1">Uncharacterized protein</fullName>
    </submittedName>
</protein>
<organism evidence="1 2">
    <name type="scientific">Nonomuraea roseoviolacea subsp. carminata</name>
    <dbReference type="NCBI Taxonomy" id="160689"/>
    <lineage>
        <taxon>Bacteria</taxon>
        <taxon>Bacillati</taxon>
        <taxon>Actinomycetota</taxon>
        <taxon>Actinomycetes</taxon>
        <taxon>Streptosporangiales</taxon>
        <taxon>Streptosporangiaceae</taxon>
        <taxon>Nonomuraea</taxon>
    </lineage>
</organism>
<evidence type="ECO:0000313" key="2">
    <source>
        <dbReference type="Proteomes" id="UP001320766"/>
    </source>
</evidence>
<comment type="caution">
    <text evidence="1">The sequence shown here is derived from an EMBL/GenBank/DDBJ whole genome shotgun (WGS) entry which is preliminary data.</text>
</comment>
<evidence type="ECO:0000313" key="1">
    <source>
        <dbReference type="EMBL" id="MCP2350600.1"/>
    </source>
</evidence>
<dbReference type="RefSeq" id="WP_253776117.1">
    <property type="nucleotide sequence ID" value="NZ_BAAAVE010000017.1"/>
</dbReference>
<proteinExistence type="predicted"/>
<reference evidence="1 2" key="1">
    <citation type="submission" date="2022-06" db="EMBL/GenBank/DDBJ databases">
        <title>Sequencing the genomes of 1000 actinobacteria strains.</title>
        <authorList>
            <person name="Klenk H.-P."/>
        </authorList>
    </citation>
    <scope>NUCLEOTIDE SEQUENCE [LARGE SCALE GENOMIC DNA]</scope>
    <source>
        <strain evidence="1 2">DSM 44170</strain>
    </source>
</reference>
<keyword evidence="2" id="KW-1185">Reference proteome</keyword>
<sequence>MADIEIPDDVIAAQRAYDAADARVHEIVASLPSSVAIVAGEAEISDEQRQAWHEARAERMRLLFALRDLPWWGEQPDPLGAEKALRKAARAGA</sequence>
<name>A0ABT1K9B1_9ACTN</name>